<dbReference type="EMBL" id="LR796278">
    <property type="protein sequence ID" value="CAB4133954.1"/>
    <property type="molecule type" value="Genomic_DNA"/>
</dbReference>
<accession>A0A6J5LH73</accession>
<reference evidence="1" key="1">
    <citation type="submission" date="2020-04" db="EMBL/GenBank/DDBJ databases">
        <authorList>
            <person name="Chiriac C."/>
            <person name="Salcher M."/>
            <person name="Ghai R."/>
            <person name="Kavagutti S V."/>
        </authorList>
    </citation>
    <scope>NUCLEOTIDE SEQUENCE</scope>
</reference>
<protein>
    <submittedName>
        <fullName evidence="1">Uncharacterized protein</fullName>
    </submittedName>
</protein>
<organism evidence="1">
    <name type="scientific">uncultured Caudovirales phage</name>
    <dbReference type="NCBI Taxonomy" id="2100421"/>
    <lineage>
        <taxon>Viruses</taxon>
        <taxon>Duplodnaviria</taxon>
        <taxon>Heunggongvirae</taxon>
        <taxon>Uroviricota</taxon>
        <taxon>Caudoviricetes</taxon>
        <taxon>Peduoviridae</taxon>
        <taxon>Maltschvirus</taxon>
        <taxon>Maltschvirus maltsch</taxon>
    </lineage>
</organism>
<evidence type="ECO:0000313" key="1">
    <source>
        <dbReference type="EMBL" id="CAB4133954.1"/>
    </source>
</evidence>
<proteinExistence type="predicted"/>
<sequence>MAITYIQRITGSSNNYVQINTTDSTATALAVGYITAQAANITSVNEGAFTFLPNDFILLVASDGDTLCIINSSFSTLYSYSGGPWGYYQTAVTLTAFLANYATPVLVIPAQGANTMIILDSMQIVQTYGSAALAAGGAVTPQYGNTDHGGGVAAGTSVAAADFEQTASTVYPIIGTSGSGAYLLDSACANAGIYLSNPTAAFTGGTASTFIVKSKFHVISTIS</sequence>
<gene>
    <name evidence="1" type="ORF">UFOVP265_41</name>
</gene>
<name>A0A6J5LH73_9CAUD</name>